<evidence type="ECO:0000313" key="1">
    <source>
        <dbReference type="EMBL" id="KAK2552410.1"/>
    </source>
</evidence>
<gene>
    <name evidence="1" type="ORF">P5673_026492</name>
</gene>
<dbReference type="EMBL" id="JARQWQ010000087">
    <property type="protein sequence ID" value="KAK2552410.1"/>
    <property type="molecule type" value="Genomic_DNA"/>
</dbReference>
<keyword evidence="2" id="KW-1185">Reference proteome</keyword>
<organism evidence="1 2">
    <name type="scientific">Acropora cervicornis</name>
    <name type="common">Staghorn coral</name>
    <dbReference type="NCBI Taxonomy" id="6130"/>
    <lineage>
        <taxon>Eukaryota</taxon>
        <taxon>Metazoa</taxon>
        <taxon>Cnidaria</taxon>
        <taxon>Anthozoa</taxon>
        <taxon>Hexacorallia</taxon>
        <taxon>Scleractinia</taxon>
        <taxon>Astrocoeniina</taxon>
        <taxon>Acroporidae</taxon>
        <taxon>Acropora</taxon>
    </lineage>
</organism>
<reference evidence="1" key="2">
    <citation type="journal article" date="2023" name="Science">
        <title>Genomic signatures of disease resistance in endangered staghorn corals.</title>
        <authorList>
            <person name="Vollmer S.V."/>
            <person name="Selwyn J.D."/>
            <person name="Despard B.A."/>
            <person name="Roesel C.L."/>
        </authorList>
    </citation>
    <scope>NUCLEOTIDE SEQUENCE</scope>
    <source>
        <strain evidence="1">K2</strain>
    </source>
</reference>
<evidence type="ECO:0008006" key="3">
    <source>
        <dbReference type="Google" id="ProtNLM"/>
    </source>
</evidence>
<sequence>MSLAPKIDELRHVIHNANLDFIGITESWLWSHIHDNVVALERFNIIHRDRVDSEHGGVCMYIKDLINFKVLVDLQDPSFEMLWAKLNPARLPRGCNSFVVGTLYHPRSASDPADFNKRPPFGLSDHTSIELQPKKKAHVKQPTITIKGRDLRPSKRQAMGNYLDAVNVCTMTCTLETCAEKVSLLELIITTGFDHILPIQSRKVHSTEPPWITSSLKELIQARQHTLSCGDNQQFRELRNRVNREQKACRAKYFQVKVEHLKKCKPSAWWKEIKKLSGCSPASSERSYVMKSLQHLFTPLHADYVILPTNSTTQQPVLVVSNESVYSKLMKLNTSKAHGPDGIPGCLLKENADLLAVPIADILNSSYCQGHLPPSWKEADLVPLPKQRPVQDINKHLRPISLTPILSKIAQEYVVDT</sequence>
<proteinExistence type="predicted"/>
<dbReference type="InterPro" id="IPR036691">
    <property type="entry name" value="Endo/exonu/phosph_ase_sf"/>
</dbReference>
<dbReference type="Gene3D" id="3.60.10.10">
    <property type="entry name" value="Endonuclease/exonuclease/phosphatase"/>
    <property type="match status" value="1"/>
</dbReference>
<accession>A0AAD9UWR6</accession>
<comment type="caution">
    <text evidence="1">The sequence shown here is derived from an EMBL/GenBank/DDBJ whole genome shotgun (WGS) entry which is preliminary data.</text>
</comment>
<dbReference type="PANTHER" id="PTHR47510">
    <property type="entry name" value="REVERSE TRANSCRIPTASE DOMAIN-CONTAINING PROTEIN"/>
    <property type="match status" value="1"/>
</dbReference>
<dbReference type="AlphaFoldDB" id="A0AAD9UWR6"/>
<reference evidence="1" key="1">
    <citation type="journal article" date="2023" name="G3 (Bethesda)">
        <title>Whole genome assembly and annotation of the endangered Caribbean coral Acropora cervicornis.</title>
        <authorList>
            <person name="Selwyn J.D."/>
            <person name="Vollmer S.V."/>
        </authorList>
    </citation>
    <scope>NUCLEOTIDE SEQUENCE</scope>
    <source>
        <strain evidence="1">K2</strain>
    </source>
</reference>
<dbReference type="Proteomes" id="UP001249851">
    <property type="component" value="Unassembled WGS sequence"/>
</dbReference>
<evidence type="ECO:0000313" key="2">
    <source>
        <dbReference type="Proteomes" id="UP001249851"/>
    </source>
</evidence>
<name>A0AAD9UWR6_ACRCE</name>
<dbReference type="PANTHER" id="PTHR47510:SF3">
    <property type="entry name" value="ENDO_EXONUCLEASE_PHOSPHATASE DOMAIN-CONTAINING PROTEIN"/>
    <property type="match status" value="1"/>
</dbReference>
<protein>
    <recommendedName>
        <fullName evidence="3">RNA-directed DNA polymerase from mobile element jockey</fullName>
    </recommendedName>
</protein>